<dbReference type="InterPro" id="IPR013083">
    <property type="entry name" value="Znf_RING/FYVE/PHD"/>
</dbReference>
<dbReference type="GO" id="GO:0000724">
    <property type="term" value="P:double-strand break repair via homologous recombination"/>
    <property type="evidence" value="ECO:0007669"/>
    <property type="project" value="TreeGrafter"/>
</dbReference>
<evidence type="ECO:0000256" key="3">
    <source>
        <dbReference type="ARBA" id="ARBA00022737"/>
    </source>
</evidence>
<proteinExistence type="predicted"/>
<evidence type="ECO:0000256" key="2">
    <source>
        <dbReference type="ARBA" id="ARBA00022723"/>
    </source>
</evidence>
<evidence type="ECO:0000256" key="8">
    <source>
        <dbReference type="ARBA" id="ARBA00023242"/>
    </source>
</evidence>
<keyword evidence="8" id="KW-0539">Nucleus</keyword>
<comment type="caution">
    <text evidence="12">The sequence shown here is derived from an EMBL/GenBank/DDBJ whole genome shotgun (WGS) entry which is preliminary data.</text>
</comment>
<dbReference type="GO" id="GO:0045944">
    <property type="term" value="P:positive regulation of transcription by RNA polymerase II"/>
    <property type="evidence" value="ECO:0007669"/>
    <property type="project" value="TreeGrafter"/>
</dbReference>
<keyword evidence="2" id="KW-0479">Metal-binding</keyword>
<dbReference type="Proteomes" id="UP000436088">
    <property type="component" value="Unassembled WGS sequence"/>
</dbReference>
<accession>A0A6A3CJK8</accession>
<evidence type="ECO:0000256" key="7">
    <source>
        <dbReference type="ARBA" id="ARBA00023204"/>
    </source>
</evidence>
<keyword evidence="3" id="KW-0677">Repeat</keyword>
<keyword evidence="10" id="KW-1133">Transmembrane helix</keyword>
<evidence type="ECO:0000256" key="1">
    <source>
        <dbReference type="ARBA" id="ARBA00004123"/>
    </source>
</evidence>
<evidence type="ECO:0000256" key="9">
    <source>
        <dbReference type="PROSITE-ProRule" id="PRU00175"/>
    </source>
</evidence>
<evidence type="ECO:0000313" key="13">
    <source>
        <dbReference type="Proteomes" id="UP000436088"/>
    </source>
</evidence>
<dbReference type="InterPro" id="IPR031099">
    <property type="entry name" value="BRCA1-associated"/>
</dbReference>
<dbReference type="OrthoDB" id="2384350at2759"/>
<reference evidence="12" key="1">
    <citation type="submission" date="2019-09" db="EMBL/GenBank/DDBJ databases">
        <title>Draft genome information of white flower Hibiscus syriacus.</title>
        <authorList>
            <person name="Kim Y.-M."/>
        </authorList>
    </citation>
    <scope>NUCLEOTIDE SEQUENCE [LARGE SCALE GENOMIC DNA]</scope>
    <source>
        <strain evidence="12">YM2019G1</strain>
    </source>
</reference>
<protein>
    <recommendedName>
        <fullName evidence="11">RING-type domain-containing protein</fullName>
    </recommendedName>
</protein>
<dbReference type="GO" id="GO:0004842">
    <property type="term" value="F:ubiquitin-protein transferase activity"/>
    <property type="evidence" value="ECO:0007669"/>
    <property type="project" value="TreeGrafter"/>
</dbReference>
<evidence type="ECO:0000259" key="11">
    <source>
        <dbReference type="PROSITE" id="PS50089"/>
    </source>
</evidence>
<comment type="subcellular location">
    <subcellularLocation>
        <location evidence="1">Nucleus</location>
    </subcellularLocation>
</comment>
<keyword evidence="10" id="KW-0812">Transmembrane</keyword>
<keyword evidence="13" id="KW-1185">Reference proteome</keyword>
<keyword evidence="7" id="KW-0234">DNA repair</keyword>
<dbReference type="GO" id="GO:0005634">
    <property type="term" value="C:nucleus"/>
    <property type="evidence" value="ECO:0007669"/>
    <property type="project" value="UniProtKB-SubCell"/>
</dbReference>
<dbReference type="GO" id="GO:0008270">
    <property type="term" value="F:zinc ion binding"/>
    <property type="evidence" value="ECO:0007669"/>
    <property type="project" value="UniProtKB-KW"/>
</dbReference>
<feature type="transmembrane region" description="Helical" evidence="10">
    <location>
        <begin position="99"/>
        <end position="117"/>
    </location>
</feature>
<dbReference type="InterPro" id="IPR017907">
    <property type="entry name" value="Znf_RING_CS"/>
</dbReference>
<evidence type="ECO:0000313" key="12">
    <source>
        <dbReference type="EMBL" id="KAE8728976.1"/>
    </source>
</evidence>
<keyword evidence="6" id="KW-0862">Zinc</keyword>
<gene>
    <name evidence="12" type="ORF">F3Y22_tig00004035pilonHSYRG00044</name>
</gene>
<keyword evidence="5 9" id="KW-0863">Zinc-finger</keyword>
<keyword evidence="4" id="KW-0227">DNA damage</keyword>
<evidence type="ECO:0000256" key="4">
    <source>
        <dbReference type="ARBA" id="ARBA00022763"/>
    </source>
</evidence>
<organism evidence="12 13">
    <name type="scientific">Hibiscus syriacus</name>
    <name type="common">Rose of Sharon</name>
    <dbReference type="NCBI Taxonomy" id="106335"/>
    <lineage>
        <taxon>Eukaryota</taxon>
        <taxon>Viridiplantae</taxon>
        <taxon>Streptophyta</taxon>
        <taxon>Embryophyta</taxon>
        <taxon>Tracheophyta</taxon>
        <taxon>Spermatophyta</taxon>
        <taxon>Magnoliopsida</taxon>
        <taxon>eudicotyledons</taxon>
        <taxon>Gunneridae</taxon>
        <taxon>Pentapetalae</taxon>
        <taxon>rosids</taxon>
        <taxon>malvids</taxon>
        <taxon>Malvales</taxon>
        <taxon>Malvaceae</taxon>
        <taxon>Malvoideae</taxon>
        <taxon>Hibiscus</taxon>
    </lineage>
</organism>
<evidence type="ECO:0000256" key="6">
    <source>
        <dbReference type="ARBA" id="ARBA00022833"/>
    </source>
</evidence>
<dbReference type="Pfam" id="PF13923">
    <property type="entry name" value="zf-C3HC4_2"/>
    <property type="match status" value="1"/>
</dbReference>
<keyword evidence="10" id="KW-0472">Membrane</keyword>
<dbReference type="Gene3D" id="3.30.40.10">
    <property type="entry name" value="Zinc/RING finger domain, C3HC4 (zinc finger)"/>
    <property type="match status" value="1"/>
</dbReference>
<evidence type="ECO:0000256" key="10">
    <source>
        <dbReference type="SAM" id="Phobius"/>
    </source>
</evidence>
<dbReference type="SUPFAM" id="SSF57850">
    <property type="entry name" value="RING/U-box"/>
    <property type="match status" value="1"/>
</dbReference>
<dbReference type="InterPro" id="IPR001841">
    <property type="entry name" value="Znf_RING"/>
</dbReference>
<dbReference type="PANTHER" id="PTHR13763:SF9">
    <property type="entry name" value="BRCA1-ASSOCIATED RING DOMAIN PROTEIN 1"/>
    <property type="match status" value="1"/>
</dbReference>
<feature type="transmembrane region" description="Helical" evidence="10">
    <location>
        <begin position="137"/>
        <end position="154"/>
    </location>
</feature>
<feature type="domain" description="RING-type" evidence="11">
    <location>
        <begin position="29"/>
        <end position="66"/>
    </location>
</feature>
<dbReference type="EMBL" id="VEPZ02000242">
    <property type="protein sequence ID" value="KAE8728976.1"/>
    <property type="molecule type" value="Genomic_DNA"/>
</dbReference>
<name>A0A6A3CJK8_HIBSY</name>
<dbReference type="PANTHER" id="PTHR13763">
    <property type="entry name" value="BREAST CANCER TYPE 1 SUSCEPTIBILITY PROTEIN BRCA1"/>
    <property type="match status" value="1"/>
</dbReference>
<dbReference type="PROSITE" id="PS50089">
    <property type="entry name" value="ZF_RING_2"/>
    <property type="match status" value="1"/>
</dbReference>
<dbReference type="SMART" id="SM00184">
    <property type="entry name" value="RING"/>
    <property type="match status" value="1"/>
</dbReference>
<dbReference type="AlphaFoldDB" id="A0A6A3CJK8"/>
<evidence type="ECO:0000256" key="5">
    <source>
        <dbReference type="ARBA" id="ARBA00022771"/>
    </source>
</evidence>
<dbReference type="PROSITE" id="PS00518">
    <property type="entry name" value="ZF_RING_1"/>
    <property type="match status" value="1"/>
</dbReference>
<sequence length="157" mass="17793">MSLSTKQSVNRAINPWVLHLHKMGLELRCPHCLDLFKRPLLMPCDHLFCDSCIARNEFGSECPICKVLCADRDIRPLTFMENIMGSETDCKKLRGQLRLIFYLFSELGILLYWSRVLLKISFGLSSSKSSSLESARVTGALLLSFLLTSSLPFGSRF</sequence>